<name>M0MGS8_9EURY</name>
<dbReference type="Pfam" id="PF04307">
    <property type="entry name" value="YdjM"/>
    <property type="match status" value="1"/>
</dbReference>
<evidence type="ECO:0000256" key="1">
    <source>
        <dbReference type="SAM" id="Phobius"/>
    </source>
</evidence>
<keyword evidence="1" id="KW-0812">Transmembrane</keyword>
<accession>M0MGS8</accession>
<dbReference type="RefSeq" id="WP_006077792.1">
    <property type="nucleotide sequence ID" value="NZ_AOMD01000021.1"/>
</dbReference>
<dbReference type="GO" id="GO:0016787">
    <property type="term" value="F:hydrolase activity"/>
    <property type="evidence" value="ECO:0007669"/>
    <property type="project" value="UniProtKB-KW"/>
</dbReference>
<keyword evidence="1" id="KW-1133">Transmembrane helix</keyword>
<evidence type="ECO:0000313" key="2">
    <source>
        <dbReference type="EMBL" id="EMA44921.1"/>
    </source>
</evidence>
<dbReference type="InParanoid" id="M0MGS8"/>
<feature type="transmembrane region" description="Helical" evidence="1">
    <location>
        <begin position="124"/>
        <end position="145"/>
    </location>
</feature>
<evidence type="ECO:0000313" key="3">
    <source>
        <dbReference type="Proteomes" id="UP000011669"/>
    </source>
</evidence>
<protein>
    <submittedName>
        <fullName evidence="2">Membrane-bound metal-dependent hydrolase</fullName>
    </submittedName>
</protein>
<gene>
    <name evidence="2" type="ORF">C449_09699</name>
</gene>
<dbReference type="STRING" id="1227455.C449_09699"/>
<sequence>MNKKGHVINALVLSVGLAYLTHPTGDATTARAVVGFAVPVVLGALVPDVDTAFGSHRKTFHNLPTLGLFVAYPLYFDNLELVWIGVATHYVLDLLGTKRGLALLYPLDSTEFDLPVGVRVESRYATLVVLLITGVEIAVAAVLAADTPRQLLTDGLRAAGLF</sequence>
<reference evidence="2 3" key="1">
    <citation type="journal article" date="2014" name="PLoS Genet.">
        <title>Phylogenetically driven sequencing of extremely halophilic archaea reveals strategies for static and dynamic osmo-response.</title>
        <authorList>
            <person name="Becker E.A."/>
            <person name="Seitzer P.M."/>
            <person name="Tritt A."/>
            <person name="Larsen D."/>
            <person name="Krusor M."/>
            <person name="Yao A.I."/>
            <person name="Wu D."/>
            <person name="Madern D."/>
            <person name="Eisen J.A."/>
            <person name="Darling A.E."/>
            <person name="Facciotti M.T."/>
        </authorList>
    </citation>
    <scope>NUCLEOTIDE SEQUENCE [LARGE SCALE GENOMIC DNA]</scope>
    <source>
        <strain evidence="2 3">DSM 5350</strain>
    </source>
</reference>
<proteinExistence type="predicted"/>
<organism evidence="2 3">
    <name type="scientific">Halococcus saccharolyticus DSM 5350</name>
    <dbReference type="NCBI Taxonomy" id="1227455"/>
    <lineage>
        <taxon>Archaea</taxon>
        <taxon>Methanobacteriati</taxon>
        <taxon>Methanobacteriota</taxon>
        <taxon>Stenosarchaea group</taxon>
        <taxon>Halobacteria</taxon>
        <taxon>Halobacteriales</taxon>
        <taxon>Halococcaceae</taxon>
        <taxon>Halococcus</taxon>
    </lineage>
</organism>
<keyword evidence="2" id="KW-0378">Hydrolase</keyword>
<dbReference type="OrthoDB" id="199847at2157"/>
<dbReference type="AlphaFoldDB" id="M0MGS8"/>
<dbReference type="InterPro" id="IPR007404">
    <property type="entry name" value="YdjM-like"/>
</dbReference>
<keyword evidence="3" id="KW-1185">Reference proteome</keyword>
<dbReference type="Proteomes" id="UP000011669">
    <property type="component" value="Unassembled WGS sequence"/>
</dbReference>
<keyword evidence="1" id="KW-0472">Membrane</keyword>
<dbReference type="EMBL" id="AOMD01000021">
    <property type="protein sequence ID" value="EMA44921.1"/>
    <property type="molecule type" value="Genomic_DNA"/>
</dbReference>
<comment type="caution">
    <text evidence="2">The sequence shown here is derived from an EMBL/GenBank/DDBJ whole genome shotgun (WGS) entry which is preliminary data.</text>
</comment>
<dbReference type="PATRIC" id="fig|1227455.4.peg.1987"/>